<name>A0A7W6J7J9_9HYPH</name>
<comment type="caution">
    <text evidence="2">The sequence shown here is derived from an EMBL/GenBank/DDBJ whole genome shotgun (WGS) entry which is preliminary data.</text>
</comment>
<gene>
    <name evidence="2" type="ORF">GGR23_003485</name>
</gene>
<sequence>MAKSKPADNQSTDAATPEAGASAKVLVVSAPGGPRRRAGFSFGPVPVELSVEDLGDDPEAVIEALRADPFLKLDARFGERAKEDAQE</sequence>
<feature type="region of interest" description="Disordered" evidence="1">
    <location>
        <begin position="1"/>
        <end position="22"/>
    </location>
</feature>
<evidence type="ECO:0000256" key="1">
    <source>
        <dbReference type="SAM" id="MobiDB-lite"/>
    </source>
</evidence>
<dbReference type="EMBL" id="JACIEZ010000008">
    <property type="protein sequence ID" value="MBB4066270.1"/>
    <property type="molecule type" value="Genomic_DNA"/>
</dbReference>
<proteinExistence type="predicted"/>
<evidence type="ECO:0008006" key="4">
    <source>
        <dbReference type="Google" id="ProtNLM"/>
    </source>
</evidence>
<protein>
    <recommendedName>
        <fullName evidence="4">Mu-like prophage FluMu N-terminal domain-containing protein</fullName>
    </recommendedName>
</protein>
<evidence type="ECO:0000313" key="3">
    <source>
        <dbReference type="Proteomes" id="UP000528286"/>
    </source>
</evidence>
<reference evidence="2 3" key="1">
    <citation type="submission" date="2020-08" db="EMBL/GenBank/DDBJ databases">
        <title>Genomic Encyclopedia of Type Strains, Phase IV (KMG-IV): sequencing the most valuable type-strain genomes for metagenomic binning, comparative biology and taxonomic classification.</title>
        <authorList>
            <person name="Goeker M."/>
        </authorList>
    </citation>
    <scope>NUCLEOTIDE SEQUENCE [LARGE SCALE GENOMIC DNA]</scope>
    <source>
        <strain evidence="2 3">DSM 29853</strain>
    </source>
</reference>
<accession>A0A7W6J7J9</accession>
<evidence type="ECO:0000313" key="2">
    <source>
        <dbReference type="EMBL" id="MBB4066270.1"/>
    </source>
</evidence>
<keyword evidence="3" id="KW-1185">Reference proteome</keyword>
<dbReference type="RefSeq" id="WP_183367561.1">
    <property type="nucleotide sequence ID" value="NZ_JACIEZ010000008.1"/>
</dbReference>
<organism evidence="2 3">
    <name type="scientific">Gellertiella hungarica</name>
    <dbReference type="NCBI Taxonomy" id="1572859"/>
    <lineage>
        <taxon>Bacteria</taxon>
        <taxon>Pseudomonadati</taxon>
        <taxon>Pseudomonadota</taxon>
        <taxon>Alphaproteobacteria</taxon>
        <taxon>Hyphomicrobiales</taxon>
        <taxon>Rhizobiaceae</taxon>
        <taxon>Gellertiella</taxon>
    </lineage>
</organism>
<dbReference type="Proteomes" id="UP000528286">
    <property type="component" value="Unassembled WGS sequence"/>
</dbReference>
<dbReference type="AlphaFoldDB" id="A0A7W6J7J9"/>